<comment type="subcellular location">
    <subcellularLocation>
        <location evidence="1">Cell inner membrane</location>
        <topology evidence="1">Peripheral membrane protein</topology>
    </subcellularLocation>
</comment>
<evidence type="ECO:0000256" key="6">
    <source>
        <dbReference type="ARBA" id="ARBA00022840"/>
    </source>
</evidence>
<dbReference type="RefSeq" id="WP_393993729.1">
    <property type="nucleotide sequence ID" value="NZ_JBAFVH010000010.1"/>
</dbReference>
<dbReference type="SUPFAM" id="SSF52540">
    <property type="entry name" value="P-loop containing nucleoside triphosphate hydrolases"/>
    <property type="match status" value="1"/>
</dbReference>
<dbReference type="Gene3D" id="3.40.50.300">
    <property type="entry name" value="P-loop containing nucleotide triphosphate hydrolases"/>
    <property type="match status" value="1"/>
</dbReference>
<keyword evidence="10" id="KW-1185">Reference proteome</keyword>
<keyword evidence="4" id="KW-1003">Cell membrane</keyword>
<dbReference type="InterPro" id="IPR013563">
    <property type="entry name" value="Oligopep_ABC_C"/>
</dbReference>
<dbReference type="PANTHER" id="PTHR43297">
    <property type="entry name" value="OLIGOPEPTIDE TRANSPORT ATP-BINDING PROTEIN APPD"/>
    <property type="match status" value="1"/>
</dbReference>
<dbReference type="EMBL" id="JBAFVH010000010">
    <property type="protein sequence ID" value="MFG1374056.1"/>
    <property type="molecule type" value="Genomic_DNA"/>
</dbReference>
<organism evidence="9 10">
    <name type="scientific">Xanthobacter oligotrophicus</name>
    <dbReference type="NCBI Taxonomy" id="2607286"/>
    <lineage>
        <taxon>Bacteria</taxon>
        <taxon>Pseudomonadati</taxon>
        <taxon>Pseudomonadota</taxon>
        <taxon>Alphaproteobacteria</taxon>
        <taxon>Hyphomicrobiales</taxon>
        <taxon>Xanthobacteraceae</taxon>
        <taxon>Xanthobacter</taxon>
    </lineage>
</organism>
<sequence length="334" mass="35774">MALLDVAGLTIAFPRATPVRGLSLSVEAGETVALVGESGSGKSLTALALLRLLPERARIAAGEIRFNGRDLARLDDRDLRQVRGRDMAMVFQEPMTSLNPVLSVGDQIIEVVRLHQGLSRRAARARAVELLDLVRIPEPQRRVDEYPHELSGGMRQRVMIAIAVACSPRLLIADEPTTALDVTIQAQVLDLLDALRRDLSMGLLLITHDLGVVAEWADRVVVMYAGRKVEEAPFETLFGTPLHPYTNGLLDASPRLDAAQHYSVGPLAEIRGSIGSALTEPGCTFAPRCTLARAACRSAEPEPEAVAPGHLVACPVATAAAFNMKEAAHVAAVG</sequence>
<evidence type="ECO:0000256" key="4">
    <source>
        <dbReference type="ARBA" id="ARBA00022475"/>
    </source>
</evidence>
<dbReference type="SMART" id="SM00382">
    <property type="entry name" value="AAA"/>
    <property type="match status" value="1"/>
</dbReference>
<dbReference type="Pfam" id="PF00005">
    <property type="entry name" value="ABC_tran"/>
    <property type="match status" value="1"/>
</dbReference>
<dbReference type="InterPro" id="IPR027417">
    <property type="entry name" value="P-loop_NTPase"/>
</dbReference>
<comment type="caution">
    <text evidence="9">The sequence shown here is derived from an EMBL/GenBank/DDBJ whole genome shotgun (WGS) entry which is preliminary data.</text>
</comment>
<keyword evidence="5" id="KW-0547">Nucleotide-binding</keyword>
<accession>A0ABW7A230</accession>
<keyword evidence="6 9" id="KW-0067">ATP-binding</keyword>
<name>A0ABW7A230_9HYPH</name>
<dbReference type="Proteomes" id="UP001604002">
    <property type="component" value="Unassembled WGS sequence"/>
</dbReference>
<comment type="similarity">
    <text evidence="2">Belongs to the ABC transporter superfamily.</text>
</comment>
<dbReference type="InterPro" id="IPR003593">
    <property type="entry name" value="AAA+_ATPase"/>
</dbReference>
<dbReference type="PANTHER" id="PTHR43297:SF2">
    <property type="entry name" value="DIPEPTIDE TRANSPORT ATP-BINDING PROTEIN DPPD"/>
    <property type="match status" value="1"/>
</dbReference>
<evidence type="ECO:0000256" key="3">
    <source>
        <dbReference type="ARBA" id="ARBA00022448"/>
    </source>
</evidence>
<keyword evidence="3" id="KW-0813">Transport</keyword>
<dbReference type="CDD" id="cd03257">
    <property type="entry name" value="ABC_NikE_OppD_transporters"/>
    <property type="match status" value="1"/>
</dbReference>
<evidence type="ECO:0000259" key="8">
    <source>
        <dbReference type="PROSITE" id="PS50893"/>
    </source>
</evidence>
<reference evidence="9 10" key="1">
    <citation type="submission" date="2024-02" db="EMBL/GenBank/DDBJ databases">
        <title>Expansion and revision of Xanthobacter and proposal of Roseixanthobacter gen. nov.</title>
        <authorList>
            <person name="Soltysiak M.P.M."/>
            <person name="Jalihal A."/>
            <person name="Ory A."/>
            <person name="Chrisophersen C."/>
            <person name="Lee A.D."/>
            <person name="Boulton J."/>
            <person name="Springer M."/>
        </authorList>
    </citation>
    <scope>NUCLEOTIDE SEQUENCE [LARGE SCALE GENOMIC DNA]</scope>
    <source>
        <strain evidence="9 10">23A</strain>
    </source>
</reference>
<evidence type="ECO:0000256" key="5">
    <source>
        <dbReference type="ARBA" id="ARBA00022741"/>
    </source>
</evidence>
<evidence type="ECO:0000256" key="7">
    <source>
        <dbReference type="ARBA" id="ARBA00023136"/>
    </source>
</evidence>
<evidence type="ECO:0000313" key="10">
    <source>
        <dbReference type="Proteomes" id="UP001604002"/>
    </source>
</evidence>
<evidence type="ECO:0000256" key="2">
    <source>
        <dbReference type="ARBA" id="ARBA00005417"/>
    </source>
</evidence>
<dbReference type="InterPro" id="IPR017871">
    <property type="entry name" value="ABC_transporter-like_CS"/>
</dbReference>
<dbReference type="Pfam" id="PF08352">
    <property type="entry name" value="oligo_HPY"/>
    <property type="match status" value="1"/>
</dbReference>
<dbReference type="PROSITE" id="PS00211">
    <property type="entry name" value="ABC_TRANSPORTER_1"/>
    <property type="match status" value="1"/>
</dbReference>
<dbReference type="NCBIfam" id="TIGR01727">
    <property type="entry name" value="oligo_HPY"/>
    <property type="match status" value="1"/>
</dbReference>
<gene>
    <name evidence="9" type="ORF">V5F32_17900</name>
</gene>
<evidence type="ECO:0000313" key="9">
    <source>
        <dbReference type="EMBL" id="MFG1374056.1"/>
    </source>
</evidence>
<dbReference type="InterPro" id="IPR050388">
    <property type="entry name" value="ABC_Ni/Peptide_Import"/>
</dbReference>
<protein>
    <submittedName>
        <fullName evidence="9">ABC transporter ATP-binding protein</fullName>
    </submittedName>
</protein>
<evidence type="ECO:0000256" key="1">
    <source>
        <dbReference type="ARBA" id="ARBA00004417"/>
    </source>
</evidence>
<feature type="domain" description="ABC transporter" evidence="8">
    <location>
        <begin position="4"/>
        <end position="250"/>
    </location>
</feature>
<proteinExistence type="inferred from homology"/>
<keyword evidence="7" id="KW-0472">Membrane</keyword>
<dbReference type="GO" id="GO:0005524">
    <property type="term" value="F:ATP binding"/>
    <property type="evidence" value="ECO:0007669"/>
    <property type="project" value="UniProtKB-KW"/>
</dbReference>
<dbReference type="PROSITE" id="PS50893">
    <property type="entry name" value="ABC_TRANSPORTER_2"/>
    <property type="match status" value="1"/>
</dbReference>
<dbReference type="InterPro" id="IPR003439">
    <property type="entry name" value="ABC_transporter-like_ATP-bd"/>
</dbReference>